<dbReference type="EMBL" id="DTHG01000055">
    <property type="protein sequence ID" value="HGW91779.1"/>
    <property type="molecule type" value="Genomic_DNA"/>
</dbReference>
<dbReference type="NCBIfam" id="TIGR00557">
    <property type="entry name" value="pdxA"/>
    <property type="match status" value="1"/>
</dbReference>
<evidence type="ECO:0000256" key="3">
    <source>
        <dbReference type="ARBA" id="ARBA00023027"/>
    </source>
</evidence>
<keyword evidence="2 4" id="KW-0560">Oxidoreductase</keyword>
<dbReference type="PANTHER" id="PTHR30004:SF6">
    <property type="entry name" value="D-THREONATE 4-PHOSPHATE DEHYDROGENASE"/>
    <property type="match status" value="1"/>
</dbReference>
<dbReference type="AlphaFoldDB" id="A0A7C4U810"/>
<dbReference type="Gene3D" id="3.40.718.10">
    <property type="entry name" value="Isopropylmalate Dehydrogenase"/>
    <property type="match status" value="1"/>
</dbReference>
<comment type="caution">
    <text evidence="4">The sequence shown here is derived from an EMBL/GenBank/DDBJ whole genome shotgun (WGS) entry which is preliminary data.</text>
</comment>
<dbReference type="Pfam" id="PF04166">
    <property type="entry name" value="PdxA"/>
    <property type="match status" value="1"/>
</dbReference>
<gene>
    <name evidence="4" type="primary">pdxA</name>
    <name evidence="4" type="ORF">ENV67_04475</name>
</gene>
<keyword evidence="3" id="KW-0520">NAD</keyword>
<reference evidence="4" key="1">
    <citation type="journal article" date="2020" name="mSystems">
        <title>Genome- and Community-Level Interaction Insights into Carbon Utilization and Element Cycling Functions of Hydrothermarchaeota in Hydrothermal Sediment.</title>
        <authorList>
            <person name="Zhou Z."/>
            <person name="Liu Y."/>
            <person name="Xu W."/>
            <person name="Pan J."/>
            <person name="Luo Z.H."/>
            <person name="Li M."/>
        </authorList>
    </citation>
    <scope>NUCLEOTIDE SEQUENCE [LARGE SCALE GENOMIC DNA]</scope>
    <source>
        <strain evidence="4">SpSt-780</strain>
    </source>
</reference>
<dbReference type="GO" id="GO:0051287">
    <property type="term" value="F:NAD binding"/>
    <property type="evidence" value="ECO:0007669"/>
    <property type="project" value="InterPro"/>
</dbReference>
<accession>A0A7C4U810</accession>
<dbReference type="SUPFAM" id="SSF53659">
    <property type="entry name" value="Isocitrate/Isopropylmalate dehydrogenase-like"/>
    <property type="match status" value="1"/>
</dbReference>
<organism evidence="4">
    <name type="scientific">candidate division WOR-3 bacterium</name>
    <dbReference type="NCBI Taxonomy" id="2052148"/>
    <lineage>
        <taxon>Bacteria</taxon>
        <taxon>Bacteria division WOR-3</taxon>
    </lineage>
</organism>
<dbReference type="PANTHER" id="PTHR30004">
    <property type="entry name" value="4-HYDROXYTHREONINE-4-PHOSPHATE DEHYDROGENASE"/>
    <property type="match status" value="1"/>
</dbReference>
<dbReference type="InterPro" id="IPR005255">
    <property type="entry name" value="PdxA_fam"/>
</dbReference>
<dbReference type="GO" id="GO:0046872">
    <property type="term" value="F:metal ion binding"/>
    <property type="evidence" value="ECO:0007669"/>
    <property type="project" value="UniProtKB-KW"/>
</dbReference>
<dbReference type="GO" id="GO:0050570">
    <property type="term" value="F:4-hydroxythreonine-4-phosphate dehydrogenase activity"/>
    <property type="evidence" value="ECO:0007669"/>
    <property type="project" value="UniProtKB-EC"/>
</dbReference>
<evidence type="ECO:0000256" key="2">
    <source>
        <dbReference type="ARBA" id="ARBA00023002"/>
    </source>
</evidence>
<evidence type="ECO:0000256" key="1">
    <source>
        <dbReference type="ARBA" id="ARBA00022723"/>
    </source>
</evidence>
<evidence type="ECO:0000313" key="4">
    <source>
        <dbReference type="EMBL" id="HGW91779.1"/>
    </source>
</evidence>
<proteinExistence type="predicted"/>
<keyword evidence="1" id="KW-0479">Metal-binding</keyword>
<dbReference type="EC" id="1.1.1.262" evidence="4"/>
<protein>
    <submittedName>
        <fullName evidence="4">4-hydroxythreonine-4-phosphate dehydrogenase PdxA</fullName>
        <ecNumber evidence="4">1.1.1.262</ecNumber>
    </submittedName>
</protein>
<name>A0A7C4U810_UNCW3</name>
<sequence>MLVITLGDPGGISYEVFLKSCSLLKKNDIVIGSLSALNYYSSLYSIKIPEWLNIYDIKGKFLIGKDAKSNGEIAYHSLLKGLEIIKKGGFKGLVTLPVSKRAINLAGYKFKGHTDTIAEYFGVKDYGMLMLGRINVYLLTTHIPLKNVHKFIKKDYIVRKVMILHKFFKERFHIEPRIIIMGLNPHSGEGGIIGDEELNEIEPAIRELRRKGVNVLKVVPADTFFLERGFDVIVSMYHDQGMIPFKYTSFFKGVNITIGIPFIRTSPAHGVGYDIAGKGIASHKSTEMAIRLARKICFS</sequence>